<comment type="function">
    <text evidence="11">Involved in protein export. Acts as a chaperone by maintaining the newly synthesized protein in an open conformation. Functions as a peptidyl-prolyl cis-trans isomerase.</text>
</comment>
<dbReference type="InterPro" id="IPR001179">
    <property type="entry name" value="PPIase_FKBP_dom"/>
</dbReference>
<dbReference type="InterPro" id="IPR005215">
    <property type="entry name" value="Trig_fac"/>
</dbReference>
<sequence>MLPKQVRCLTAPLPVVRPGDASATPRRDRPRGTPRGDRYTRRTVKTTVEPLEGNKVRLSIEVDESEFEPALDAAFRRIAQEVRLPGFRPGKAPRKLLEARLGKGVAREEALRESLPSFYSDAVVEHEVDVIAAPEIEITSGEETGPVTFDAVVEVRPTIEISGYESLDVELPSPTVSDEELDEQVDRLRNQYAELVAVERPAADGDVVRIDIEGSRDGEPIEGLSAAGYSYEVGLGQVVAELDENLRGASAGDHLEFSGDDHTHDEDELDEHGHPPHGPIDFVVDVVEVQEKVLPELTDEWAAEASEFSTVEELRADLRARLERSRAAQAESALRNATAEALAALVEIEAPQPMVSSEMQQQLQNLSMSLQAQGLQLEQFLAMTGQPQAQFVETLREGATQAVLVDLALRAVAAAEGIDVDESEVDEELERLAERVGETVERVREEFERSGQLPEVRSDLRKQKALDWLIERVAITDPQGNSIDRADLIAAAEAADEAEQTAAEDTPDEDDTEGATDQ</sequence>
<dbReference type="SUPFAM" id="SSF54534">
    <property type="entry name" value="FKBP-like"/>
    <property type="match status" value="1"/>
</dbReference>
<evidence type="ECO:0000259" key="16">
    <source>
        <dbReference type="PROSITE" id="PS50059"/>
    </source>
</evidence>
<dbReference type="SUPFAM" id="SSF109998">
    <property type="entry name" value="Triger factor/SurA peptide-binding domain-like"/>
    <property type="match status" value="1"/>
</dbReference>
<dbReference type="GO" id="GO:0015031">
    <property type="term" value="P:protein transport"/>
    <property type="evidence" value="ECO:0007669"/>
    <property type="project" value="UniProtKB-UniRule"/>
</dbReference>
<dbReference type="InterPro" id="IPR037041">
    <property type="entry name" value="Trigger_fac_C_sf"/>
</dbReference>
<keyword evidence="18" id="KW-1185">Reference proteome</keyword>
<dbReference type="HAMAP" id="MF_00303">
    <property type="entry name" value="Trigger_factor_Tig"/>
    <property type="match status" value="1"/>
</dbReference>
<feature type="compositionally biased region" description="Basic and acidic residues" evidence="15">
    <location>
        <begin position="253"/>
        <end position="265"/>
    </location>
</feature>
<dbReference type="InterPro" id="IPR008880">
    <property type="entry name" value="Trigger_fac_C"/>
</dbReference>
<comment type="catalytic activity">
    <reaction evidence="1 11 12">
        <text>[protein]-peptidylproline (omega=180) = [protein]-peptidylproline (omega=0)</text>
        <dbReference type="Rhea" id="RHEA:16237"/>
        <dbReference type="Rhea" id="RHEA-COMP:10747"/>
        <dbReference type="Rhea" id="RHEA-COMP:10748"/>
        <dbReference type="ChEBI" id="CHEBI:83833"/>
        <dbReference type="ChEBI" id="CHEBI:83834"/>
        <dbReference type="EC" id="5.2.1.8"/>
    </reaction>
</comment>
<dbReference type="GO" id="GO:0043335">
    <property type="term" value="P:protein unfolding"/>
    <property type="evidence" value="ECO:0007669"/>
    <property type="project" value="TreeGrafter"/>
</dbReference>
<evidence type="ECO:0000256" key="6">
    <source>
        <dbReference type="ARBA" id="ARBA00023110"/>
    </source>
</evidence>
<evidence type="ECO:0000256" key="12">
    <source>
        <dbReference type="PROSITE-ProRule" id="PRU00277"/>
    </source>
</evidence>
<evidence type="ECO:0000313" key="17">
    <source>
        <dbReference type="EMBL" id="QGG95714.1"/>
    </source>
</evidence>
<feature type="compositionally biased region" description="Acidic residues" evidence="15">
    <location>
        <begin position="505"/>
        <end position="518"/>
    </location>
</feature>
<comment type="domain">
    <text evidence="11">Consists of 3 domains; the N-terminus binds the ribosome, the middle domain has PPIase activity, while the C-terminus has intrinsic chaperone activity on its own.</text>
</comment>
<keyword evidence="6 11" id="KW-0697">Rotamase</keyword>
<dbReference type="SUPFAM" id="SSF102735">
    <property type="entry name" value="Trigger factor ribosome-binding domain"/>
    <property type="match status" value="1"/>
</dbReference>
<feature type="region of interest" description="Disordered" evidence="15">
    <location>
        <begin position="481"/>
        <end position="518"/>
    </location>
</feature>
<dbReference type="Gene3D" id="3.30.70.1050">
    <property type="entry name" value="Trigger factor ribosome-binding domain"/>
    <property type="match status" value="1"/>
</dbReference>
<name>A0A5Q2RJP3_9ACTN</name>
<comment type="subcellular location">
    <subcellularLocation>
        <location evidence="11">Cytoplasm</location>
    </subcellularLocation>
    <text evidence="11">About half TF is bound to the ribosome near the polypeptide exit tunnel while the other half is free in the cytoplasm.</text>
</comment>
<organism evidence="17 18">
    <name type="scientific">Actinomarinicola tropica</name>
    <dbReference type="NCBI Taxonomy" id="2789776"/>
    <lineage>
        <taxon>Bacteria</taxon>
        <taxon>Bacillati</taxon>
        <taxon>Actinomycetota</taxon>
        <taxon>Acidimicrobiia</taxon>
        <taxon>Acidimicrobiales</taxon>
        <taxon>Iamiaceae</taxon>
        <taxon>Actinomarinicola</taxon>
    </lineage>
</organism>
<evidence type="ECO:0000256" key="5">
    <source>
        <dbReference type="ARBA" id="ARBA00022618"/>
    </source>
</evidence>
<dbReference type="EC" id="5.2.1.8" evidence="3 11"/>
<dbReference type="PANTHER" id="PTHR30560">
    <property type="entry name" value="TRIGGER FACTOR CHAPERONE AND PEPTIDYL-PROLYL CIS/TRANS ISOMERASE"/>
    <property type="match status" value="1"/>
</dbReference>
<dbReference type="Gene3D" id="3.10.50.40">
    <property type="match status" value="1"/>
</dbReference>
<dbReference type="InterPro" id="IPR008881">
    <property type="entry name" value="Trigger_fac_ribosome-bd_bac"/>
</dbReference>
<evidence type="ECO:0000256" key="3">
    <source>
        <dbReference type="ARBA" id="ARBA00013194"/>
    </source>
</evidence>
<evidence type="ECO:0000256" key="14">
    <source>
        <dbReference type="SAM" id="Coils"/>
    </source>
</evidence>
<dbReference type="GO" id="GO:0003755">
    <property type="term" value="F:peptidyl-prolyl cis-trans isomerase activity"/>
    <property type="evidence" value="ECO:0007669"/>
    <property type="project" value="UniProtKB-UniRule"/>
</dbReference>
<feature type="region of interest" description="Disordered" evidence="15">
    <location>
        <begin position="251"/>
        <end position="278"/>
    </location>
</feature>
<dbReference type="Pfam" id="PF05698">
    <property type="entry name" value="Trigger_C"/>
    <property type="match status" value="1"/>
</dbReference>
<dbReference type="Gene3D" id="1.10.3120.10">
    <property type="entry name" value="Trigger factor, C-terminal domain"/>
    <property type="match status" value="1"/>
</dbReference>
<dbReference type="InterPro" id="IPR027304">
    <property type="entry name" value="Trigger_fact/SurA_dom_sf"/>
</dbReference>
<dbReference type="InterPro" id="IPR036611">
    <property type="entry name" value="Trigger_fac_ribosome-bd_sf"/>
</dbReference>
<keyword evidence="11" id="KW-0963">Cytoplasm</keyword>
<evidence type="ECO:0000256" key="1">
    <source>
        <dbReference type="ARBA" id="ARBA00000971"/>
    </source>
</evidence>
<feature type="region of interest" description="Disordered" evidence="15">
    <location>
        <begin position="1"/>
        <end position="42"/>
    </location>
</feature>
<evidence type="ECO:0000256" key="13">
    <source>
        <dbReference type="RuleBase" id="RU003914"/>
    </source>
</evidence>
<evidence type="ECO:0000256" key="8">
    <source>
        <dbReference type="ARBA" id="ARBA00023235"/>
    </source>
</evidence>
<dbReference type="GO" id="GO:0044183">
    <property type="term" value="F:protein folding chaperone"/>
    <property type="evidence" value="ECO:0007669"/>
    <property type="project" value="TreeGrafter"/>
</dbReference>
<dbReference type="NCBIfam" id="TIGR00115">
    <property type="entry name" value="tig"/>
    <property type="match status" value="1"/>
</dbReference>
<keyword evidence="8 11" id="KW-0413">Isomerase</keyword>
<feature type="coiled-coil region" evidence="14">
    <location>
        <begin position="311"/>
        <end position="340"/>
    </location>
</feature>
<evidence type="ECO:0000256" key="11">
    <source>
        <dbReference type="HAMAP-Rule" id="MF_00303"/>
    </source>
</evidence>
<evidence type="ECO:0000256" key="10">
    <source>
        <dbReference type="ARBA" id="ARBA00029986"/>
    </source>
</evidence>
<protein>
    <recommendedName>
        <fullName evidence="4 11">Trigger factor</fullName>
        <shortName evidence="11">TF</shortName>
        <ecNumber evidence="3 11">5.2.1.8</ecNumber>
    </recommendedName>
    <alternativeName>
        <fullName evidence="10 11">PPIase</fullName>
    </alternativeName>
</protein>
<keyword evidence="14" id="KW-0175">Coiled coil</keyword>
<dbReference type="Pfam" id="PF00254">
    <property type="entry name" value="FKBP_C"/>
    <property type="match status" value="1"/>
</dbReference>
<proteinExistence type="inferred from homology"/>
<dbReference type="Proteomes" id="UP000334019">
    <property type="component" value="Chromosome"/>
</dbReference>
<dbReference type="InterPro" id="IPR046357">
    <property type="entry name" value="PPIase_dom_sf"/>
</dbReference>
<evidence type="ECO:0000256" key="9">
    <source>
        <dbReference type="ARBA" id="ARBA00023306"/>
    </source>
</evidence>
<dbReference type="GO" id="GO:0051301">
    <property type="term" value="P:cell division"/>
    <property type="evidence" value="ECO:0007669"/>
    <property type="project" value="UniProtKB-KW"/>
</dbReference>
<dbReference type="EMBL" id="CP045851">
    <property type="protein sequence ID" value="QGG95714.1"/>
    <property type="molecule type" value="Genomic_DNA"/>
</dbReference>
<dbReference type="GO" id="GO:0043022">
    <property type="term" value="F:ribosome binding"/>
    <property type="evidence" value="ECO:0007669"/>
    <property type="project" value="TreeGrafter"/>
</dbReference>
<keyword evidence="7 11" id="KW-0143">Chaperone</keyword>
<keyword evidence="9 11" id="KW-0131">Cell cycle</keyword>
<gene>
    <name evidence="11 17" type="primary">tig</name>
    <name evidence="17" type="ORF">GH723_11735</name>
</gene>
<dbReference type="AlphaFoldDB" id="A0A5Q2RJP3"/>
<dbReference type="KEGG" id="atq:GH723_11735"/>
<keyword evidence="5 11" id="KW-0132">Cell division</keyword>
<dbReference type="GO" id="GO:0051083">
    <property type="term" value="P:'de novo' cotranslational protein folding"/>
    <property type="evidence" value="ECO:0007669"/>
    <property type="project" value="TreeGrafter"/>
</dbReference>
<feature type="compositionally biased region" description="Basic and acidic residues" evidence="15">
    <location>
        <begin position="25"/>
        <end position="40"/>
    </location>
</feature>
<dbReference type="GO" id="GO:0005737">
    <property type="term" value="C:cytoplasm"/>
    <property type="evidence" value="ECO:0007669"/>
    <property type="project" value="UniProtKB-SubCell"/>
</dbReference>
<reference evidence="17 18" key="1">
    <citation type="submission" date="2019-11" db="EMBL/GenBank/DDBJ databases">
        <authorList>
            <person name="He Y."/>
        </authorList>
    </citation>
    <scope>NUCLEOTIDE SEQUENCE [LARGE SCALE GENOMIC DNA]</scope>
    <source>
        <strain evidence="17 18">SCSIO 58843</strain>
    </source>
</reference>
<feature type="domain" description="PPIase FKBP-type" evidence="16">
    <location>
        <begin position="205"/>
        <end position="290"/>
    </location>
</feature>
<evidence type="ECO:0000256" key="2">
    <source>
        <dbReference type="ARBA" id="ARBA00005464"/>
    </source>
</evidence>
<evidence type="ECO:0000256" key="4">
    <source>
        <dbReference type="ARBA" id="ARBA00016902"/>
    </source>
</evidence>
<evidence type="ECO:0000256" key="7">
    <source>
        <dbReference type="ARBA" id="ARBA00023186"/>
    </source>
</evidence>
<comment type="similarity">
    <text evidence="2 11 13">Belongs to the FKBP-type PPIase family. Tig subfamily.</text>
</comment>
<evidence type="ECO:0000256" key="15">
    <source>
        <dbReference type="SAM" id="MobiDB-lite"/>
    </source>
</evidence>
<dbReference type="Pfam" id="PF05697">
    <property type="entry name" value="Trigger_N"/>
    <property type="match status" value="1"/>
</dbReference>
<dbReference type="PANTHER" id="PTHR30560:SF3">
    <property type="entry name" value="TRIGGER FACTOR-LIKE PROTEIN TIG, CHLOROPLASTIC"/>
    <property type="match status" value="1"/>
</dbReference>
<accession>A0A5Q2RJP3</accession>
<dbReference type="PROSITE" id="PS50059">
    <property type="entry name" value="FKBP_PPIASE"/>
    <property type="match status" value="1"/>
</dbReference>
<evidence type="ECO:0000313" key="18">
    <source>
        <dbReference type="Proteomes" id="UP000334019"/>
    </source>
</evidence>